<dbReference type="EMBL" id="PQXJ01000684">
    <property type="protein sequence ID" value="TGO45229.1"/>
    <property type="molecule type" value="Genomic_DNA"/>
</dbReference>
<feature type="compositionally biased region" description="Basic and acidic residues" evidence="1">
    <location>
        <begin position="14"/>
        <end position="43"/>
    </location>
</feature>
<reference evidence="2 3" key="1">
    <citation type="submission" date="2017-12" db="EMBL/GenBank/DDBJ databases">
        <title>Comparative genomics of Botrytis spp.</title>
        <authorList>
            <person name="Valero-Jimenez C.A."/>
            <person name="Tapia P."/>
            <person name="Veloso J."/>
            <person name="Silva-Moreno E."/>
            <person name="Staats M."/>
            <person name="Valdes J.H."/>
            <person name="Van Kan J.A.L."/>
        </authorList>
    </citation>
    <scope>NUCLEOTIDE SEQUENCE [LARGE SCALE GENOMIC DNA]</scope>
    <source>
        <strain evidence="2 3">MUCL2120</strain>
    </source>
</reference>
<keyword evidence="3" id="KW-1185">Reference proteome</keyword>
<dbReference type="Proteomes" id="UP000297452">
    <property type="component" value="Unassembled WGS sequence"/>
</dbReference>
<feature type="region of interest" description="Disordered" evidence="1">
    <location>
        <begin position="360"/>
        <end position="419"/>
    </location>
</feature>
<proteinExistence type="predicted"/>
<sequence length="424" mass="47184">MFSRLRSKLSRVSSPDKEEGTIHQKVNDVEKEIQSNHNNETKKNTQQSPRKCNGSIDSLERRRFLLNPMRHDVNNDEKEIQSNRNNETKKNTQQSPRKRDTYVNSPERTRCLLNLLRHDPRNDDLPPYSSTQNSRPSSGLPNQQKPSNKGKEIKNERPPPYDLPENMSSASRFQYIRGLIERRKVEIQTLEQQLEEETEKQKEDAGINGGGALIDVVVEASAAVGAQVYNRRDNDEDGGFLFIVAIVNLLGIFPGLEMMNRNQRASETVICPEGTMYEALKTIRKKSGMSNRFETIKPFEYSEPVEQLNTLIILNTPTPAKPPQPHCFVIAIVGRGVHGESHEDVSCAVDGHEGFDEDGVGGGLREGGGKGVGKGLVEGEGVEGAEYGVESEEDEDCSEEGGEEVEGGEGEGEGEGKGHCWWVI</sequence>
<accession>A0A4Z1H904</accession>
<feature type="compositionally biased region" description="Basic and acidic residues" evidence="1">
    <location>
        <begin position="149"/>
        <end position="159"/>
    </location>
</feature>
<protein>
    <submittedName>
        <fullName evidence="2">Uncharacterized protein</fullName>
    </submittedName>
</protein>
<feature type="compositionally biased region" description="Basic and acidic residues" evidence="1">
    <location>
        <begin position="58"/>
        <end position="90"/>
    </location>
</feature>
<gene>
    <name evidence="2" type="ORF">BOTNAR_0687g00030</name>
</gene>
<feature type="region of interest" description="Disordered" evidence="1">
    <location>
        <begin position="1"/>
        <end position="168"/>
    </location>
</feature>
<organism evidence="2 3">
    <name type="scientific">Botryotinia narcissicola</name>
    <dbReference type="NCBI Taxonomy" id="278944"/>
    <lineage>
        <taxon>Eukaryota</taxon>
        <taxon>Fungi</taxon>
        <taxon>Dikarya</taxon>
        <taxon>Ascomycota</taxon>
        <taxon>Pezizomycotina</taxon>
        <taxon>Leotiomycetes</taxon>
        <taxon>Helotiales</taxon>
        <taxon>Sclerotiniaceae</taxon>
        <taxon>Botryotinia</taxon>
    </lineage>
</organism>
<feature type="compositionally biased region" description="Polar residues" evidence="1">
    <location>
        <begin position="128"/>
        <end position="147"/>
    </location>
</feature>
<evidence type="ECO:0000313" key="2">
    <source>
        <dbReference type="EMBL" id="TGO45229.1"/>
    </source>
</evidence>
<feature type="compositionally biased region" description="Acidic residues" evidence="1">
    <location>
        <begin position="389"/>
        <end position="413"/>
    </location>
</feature>
<name>A0A4Z1H904_9HELO</name>
<dbReference type="OrthoDB" id="3552097at2759"/>
<evidence type="ECO:0000256" key="1">
    <source>
        <dbReference type="SAM" id="MobiDB-lite"/>
    </source>
</evidence>
<evidence type="ECO:0000313" key="3">
    <source>
        <dbReference type="Proteomes" id="UP000297452"/>
    </source>
</evidence>
<comment type="caution">
    <text evidence="2">The sequence shown here is derived from an EMBL/GenBank/DDBJ whole genome shotgun (WGS) entry which is preliminary data.</text>
</comment>
<feature type="compositionally biased region" description="Gly residues" evidence="1">
    <location>
        <begin position="360"/>
        <end position="378"/>
    </location>
</feature>
<dbReference type="AlphaFoldDB" id="A0A4Z1H904"/>